<accession>A0ABW2UGF0</accession>
<evidence type="ECO:0000313" key="2">
    <source>
        <dbReference type="Proteomes" id="UP001596513"/>
    </source>
</evidence>
<dbReference type="Proteomes" id="UP001596513">
    <property type="component" value="Unassembled WGS sequence"/>
</dbReference>
<sequence length="146" mass="16024">MKKSAKVSMIGNMAKVESVPALAADALLYDLPSQPTTLSTSTVVTQQPEVATTKVPFTNQLTPDTFLRLKQFECWGGMEIQDILEEALTAFFAGKPEADREPARKSEREATEETAKFEIAYWSDAVLDILTLITETGVALTHQSLT</sequence>
<comment type="caution">
    <text evidence="1">The sequence shown here is derived from an EMBL/GenBank/DDBJ whole genome shotgun (WGS) entry which is preliminary data.</text>
</comment>
<protein>
    <submittedName>
        <fullName evidence="1">Uncharacterized protein</fullName>
    </submittedName>
</protein>
<proteinExistence type="predicted"/>
<dbReference type="EMBL" id="JBHTEK010000007">
    <property type="protein sequence ID" value="MFC7671418.1"/>
    <property type="molecule type" value="Genomic_DNA"/>
</dbReference>
<gene>
    <name evidence="1" type="ORF">ACFQT0_31430</name>
</gene>
<organism evidence="1 2">
    <name type="scientific">Hymenobacter humi</name>
    <dbReference type="NCBI Taxonomy" id="1411620"/>
    <lineage>
        <taxon>Bacteria</taxon>
        <taxon>Pseudomonadati</taxon>
        <taxon>Bacteroidota</taxon>
        <taxon>Cytophagia</taxon>
        <taxon>Cytophagales</taxon>
        <taxon>Hymenobacteraceae</taxon>
        <taxon>Hymenobacter</taxon>
    </lineage>
</organism>
<name>A0ABW2UGF0_9BACT</name>
<dbReference type="RefSeq" id="WP_380207497.1">
    <property type="nucleotide sequence ID" value="NZ_JBHTEK010000007.1"/>
</dbReference>
<keyword evidence="2" id="KW-1185">Reference proteome</keyword>
<evidence type="ECO:0000313" key="1">
    <source>
        <dbReference type="EMBL" id="MFC7671418.1"/>
    </source>
</evidence>
<reference evidence="2" key="1">
    <citation type="journal article" date="2019" name="Int. J. Syst. Evol. Microbiol.">
        <title>The Global Catalogue of Microorganisms (GCM) 10K type strain sequencing project: providing services to taxonomists for standard genome sequencing and annotation.</title>
        <authorList>
            <consortium name="The Broad Institute Genomics Platform"/>
            <consortium name="The Broad Institute Genome Sequencing Center for Infectious Disease"/>
            <person name="Wu L."/>
            <person name="Ma J."/>
        </authorList>
    </citation>
    <scope>NUCLEOTIDE SEQUENCE [LARGE SCALE GENOMIC DNA]</scope>
    <source>
        <strain evidence="2">JCM 19635</strain>
    </source>
</reference>